<gene>
    <name evidence="2" type="ORF">L0P57_04085</name>
</gene>
<comment type="caution">
    <text evidence="2">The sequence shown here is derived from an EMBL/GenBank/DDBJ whole genome shotgun (WGS) entry which is preliminary data.</text>
</comment>
<feature type="transmembrane region" description="Helical" evidence="1">
    <location>
        <begin position="143"/>
        <end position="166"/>
    </location>
</feature>
<reference evidence="2 3" key="1">
    <citation type="submission" date="2022-01" db="EMBL/GenBank/DDBJ databases">
        <title>Collection of gut derived symbiotic bacterial strains cultured from healthy donors.</title>
        <authorList>
            <person name="Lin H."/>
            <person name="Kohout C."/>
            <person name="Waligurski E."/>
            <person name="Pamer E.G."/>
        </authorList>
    </citation>
    <scope>NUCLEOTIDE SEQUENCE [LARGE SCALE GENOMIC DNA]</scope>
    <source>
        <strain evidence="2 3">DFI.7.58</strain>
    </source>
</reference>
<evidence type="ECO:0000256" key="1">
    <source>
        <dbReference type="SAM" id="Phobius"/>
    </source>
</evidence>
<evidence type="ECO:0000313" key="3">
    <source>
        <dbReference type="Proteomes" id="UP001298681"/>
    </source>
</evidence>
<organism evidence="2 3">
    <name type="scientific">Anaeromassilibacillus senegalensis</name>
    <dbReference type="NCBI Taxonomy" id="1673717"/>
    <lineage>
        <taxon>Bacteria</taxon>
        <taxon>Bacillati</taxon>
        <taxon>Bacillota</taxon>
        <taxon>Clostridia</taxon>
        <taxon>Eubacteriales</taxon>
        <taxon>Acutalibacteraceae</taxon>
        <taxon>Anaeromassilibacillus</taxon>
    </lineage>
</organism>
<accession>A0ABS9MIP2</accession>
<keyword evidence="3" id="KW-1185">Reference proteome</keyword>
<evidence type="ECO:0008006" key="4">
    <source>
        <dbReference type="Google" id="ProtNLM"/>
    </source>
</evidence>
<feature type="transmembrane region" description="Helical" evidence="1">
    <location>
        <begin position="7"/>
        <end position="27"/>
    </location>
</feature>
<dbReference type="EMBL" id="JAKNHQ010000004">
    <property type="protein sequence ID" value="MCG4610117.1"/>
    <property type="molecule type" value="Genomic_DNA"/>
</dbReference>
<keyword evidence="1" id="KW-0472">Membrane</keyword>
<name>A0ABS9MIP2_9FIRM</name>
<keyword evidence="1" id="KW-0812">Transmembrane</keyword>
<protein>
    <recommendedName>
        <fullName evidence="4">DUF3592 domain-containing protein</fullName>
    </recommendedName>
</protein>
<sequence length="172" mass="19441">MAKLKPIAFTVGIMLLIGAALCLYFSLRNLSSIRPASAYEDMGVHTFVPEEVYPVQRENHATGRQKRNHPTTTVYIVRYRSEDGSGYQYEYESGSVESTAQNILKTGDPIERRVLSISGEDDYITIGADETAQTYEARQKRTYWTIAGVSMAYLLVWLAVNGLLLYKRRKGM</sequence>
<keyword evidence="1" id="KW-1133">Transmembrane helix</keyword>
<proteinExistence type="predicted"/>
<dbReference type="RefSeq" id="WP_237966524.1">
    <property type="nucleotide sequence ID" value="NZ_JAKNHQ010000004.1"/>
</dbReference>
<evidence type="ECO:0000313" key="2">
    <source>
        <dbReference type="EMBL" id="MCG4610117.1"/>
    </source>
</evidence>
<dbReference type="Proteomes" id="UP001298681">
    <property type="component" value="Unassembled WGS sequence"/>
</dbReference>